<name>A0A2P8FB17_9RHOB</name>
<evidence type="ECO:0000313" key="1">
    <source>
        <dbReference type="EMBL" id="PSL18927.1"/>
    </source>
</evidence>
<proteinExistence type="predicted"/>
<dbReference type="EMBL" id="PYGJ01000008">
    <property type="protein sequence ID" value="PSL18927.1"/>
    <property type="molecule type" value="Genomic_DNA"/>
</dbReference>
<accession>A0A2P8FB17</accession>
<dbReference type="RefSeq" id="WP_133169965.1">
    <property type="nucleotide sequence ID" value="NZ_PYGJ01000008.1"/>
</dbReference>
<dbReference type="AlphaFoldDB" id="A0A2P8FB17"/>
<keyword evidence="2" id="KW-1185">Reference proteome</keyword>
<organism evidence="1 2">
    <name type="scientific">Shimia abyssi</name>
    <dbReference type="NCBI Taxonomy" id="1662395"/>
    <lineage>
        <taxon>Bacteria</taxon>
        <taxon>Pseudomonadati</taxon>
        <taxon>Pseudomonadota</taxon>
        <taxon>Alphaproteobacteria</taxon>
        <taxon>Rhodobacterales</taxon>
        <taxon>Roseobacteraceae</taxon>
    </lineage>
</organism>
<comment type="caution">
    <text evidence="1">The sequence shown here is derived from an EMBL/GenBank/DDBJ whole genome shotgun (WGS) entry which is preliminary data.</text>
</comment>
<sequence>MHPALRTRHRFVVHATLAFTKADNALRLAQRETRALMPDITSAKVRLIGHPGSRMRRLYDDRNRALERMQVAYLKLDRARSRLNTQNADLFA</sequence>
<dbReference type="Proteomes" id="UP000240418">
    <property type="component" value="Unassembled WGS sequence"/>
</dbReference>
<protein>
    <submittedName>
        <fullName evidence="1">Uncharacterized protein</fullName>
    </submittedName>
</protein>
<reference evidence="1 2" key="1">
    <citation type="submission" date="2018-03" db="EMBL/GenBank/DDBJ databases">
        <title>Genomic Encyclopedia of Archaeal and Bacterial Type Strains, Phase II (KMG-II): from individual species to whole genera.</title>
        <authorList>
            <person name="Goeker M."/>
        </authorList>
    </citation>
    <scope>NUCLEOTIDE SEQUENCE [LARGE SCALE GENOMIC DNA]</scope>
    <source>
        <strain evidence="1 2">DSM 100673</strain>
    </source>
</reference>
<evidence type="ECO:0000313" key="2">
    <source>
        <dbReference type="Proteomes" id="UP000240418"/>
    </source>
</evidence>
<dbReference type="OrthoDB" id="7866726at2"/>
<gene>
    <name evidence="1" type="ORF">CLV88_108106</name>
</gene>